<dbReference type="PANTHER" id="PTHR36919">
    <property type="entry name" value="BLR1215 PROTEIN"/>
    <property type="match status" value="1"/>
</dbReference>
<name>A0A7Y0BN15_9SPHN</name>
<dbReference type="Pfam" id="PF09917">
    <property type="entry name" value="DUF2147"/>
    <property type="match status" value="1"/>
</dbReference>
<organism evidence="3 4">
    <name type="scientific">Novosphingobium olei</name>
    <dbReference type="NCBI Taxonomy" id="2728851"/>
    <lineage>
        <taxon>Bacteria</taxon>
        <taxon>Pseudomonadati</taxon>
        <taxon>Pseudomonadota</taxon>
        <taxon>Alphaproteobacteria</taxon>
        <taxon>Sphingomonadales</taxon>
        <taxon>Sphingomonadaceae</taxon>
        <taxon>Novosphingobium</taxon>
    </lineage>
</organism>
<evidence type="ECO:0000313" key="4">
    <source>
        <dbReference type="Proteomes" id="UP000583556"/>
    </source>
</evidence>
<dbReference type="Gene3D" id="2.40.128.520">
    <property type="match status" value="1"/>
</dbReference>
<keyword evidence="1" id="KW-0732">Signal</keyword>
<evidence type="ECO:0000259" key="2">
    <source>
        <dbReference type="Pfam" id="PF09917"/>
    </source>
</evidence>
<keyword evidence="4" id="KW-1185">Reference proteome</keyword>
<feature type="signal peptide" evidence="1">
    <location>
        <begin position="1"/>
        <end position="23"/>
    </location>
</feature>
<dbReference type="InterPro" id="IPR019223">
    <property type="entry name" value="DUF2147"/>
</dbReference>
<dbReference type="EMBL" id="JABBGM010000002">
    <property type="protein sequence ID" value="NML93506.1"/>
    <property type="molecule type" value="Genomic_DNA"/>
</dbReference>
<dbReference type="AlphaFoldDB" id="A0A7Y0BN15"/>
<dbReference type="RefSeq" id="WP_169492720.1">
    <property type="nucleotide sequence ID" value="NZ_JABBGM010000002.1"/>
</dbReference>
<evidence type="ECO:0000256" key="1">
    <source>
        <dbReference type="SAM" id="SignalP"/>
    </source>
</evidence>
<feature type="chain" id="PRO_5031206815" evidence="1">
    <location>
        <begin position="24"/>
        <end position="140"/>
    </location>
</feature>
<reference evidence="3 4" key="1">
    <citation type="submission" date="2020-04" db="EMBL/GenBank/DDBJ databases">
        <title>Novosphingobium sp. TW-4 isolated from soil.</title>
        <authorList>
            <person name="Dahal R.H."/>
            <person name="Chaudhary D.K."/>
        </authorList>
    </citation>
    <scope>NUCLEOTIDE SEQUENCE [LARGE SCALE GENOMIC DNA]</scope>
    <source>
        <strain evidence="3 4">TW-4</strain>
    </source>
</reference>
<protein>
    <submittedName>
        <fullName evidence="3">DUF2147 domain-containing protein</fullName>
    </submittedName>
</protein>
<proteinExistence type="predicted"/>
<gene>
    <name evidence="3" type="ORF">HHL27_07485</name>
</gene>
<dbReference type="PANTHER" id="PTHR36919:SF2">
    <property type="entry name" value="BLL6627 PROTEIN"/>
    <property type="match status" value="1"/>
</dbReference>
<evidence type="ECO:0000313" key="3">
    <source>
        <dbReference type="EMBL" id="NML93506.1"/>
    </source>
</evidence>
<feature type="domain" description="DUF2147" evidence="2">
    <location>
        <begin position="35"/>
        <end position="139"/>
    </location>
</feature>
<accession>A0A7Y0BN15</accession>
<sequence length="140" mass="14891">MMSVKRLGLALMALLVVPQLALASLTTNGSDPLCGSWHNDDNSVAIRIDPCGGALCGVITSANATAVADARAAGTTQLIGLPLFQGYKRDGQNHWSGTVFVPDLGHRFSSHITLIDRDHAKVAGCLFGSFLCQSEIWQRI</sequence>
<dbReference type="Proteomes" id="UP000583556">
    <property type="component" value="Unassembled WGS sequence"/>
</dbReference>
<comment type="caution">
    <text evidence="3">The sequence shown here is derived from an EMBL/GenBank/DDBJ whole genome shotgun (WGS) entry which is preliminary data.</text>
</comment>